<evidence type="ECO:0000313" key="9">
    <source>
        <dbReference type="EMBL" id="GIE48543.1"/>
    </source>
</evidence>
<feature type="transmembrane region" description="Helical" evidence="7">
    <location>
        <begin position="257"/>
        <end position="276"/>
    </location>
</feature>
<dbReference type="Pfam" id="PF02687">
    <property type="entry name" value="FtsX"/>
    <property type="match status" value="1"/>
</dbReference>
<dbReference type="RefSeq" id="WP_203767197.1">
    <property type="nucleotide sequence ID" value="NZ_BAAAYJ010000010.1"/>
</dbReference>
<keyword evidence="2" id="KW-0813">Transport</keyword>
<evidence type="ECO:0000259" key="8">
    <source>
        <dbReference type="Pfam" id="PF02687"/>
    </source>
</evidence>
<keyword evidence="6 7" id="KW-0472">Membrane</keyword>
<accession>A0A919MNK3</accession>
<feature type="transmembrane region" description="Helical" evidence="7">
    <location>
        <begin position="300"/>
        <end position="325"/>
    </location>
</feature>
<comment type="subcellular location">
    <subcellularLocation>
        <location evidence="1">Cell membrane</location>
        <topology evidence="1">Multi-pass membrane protein</topology>
    </subcellularLocation>
</comment>
<comment type="caution">
    <text evidence="9">The sequence shown here is derived from an EMBL/GenBank/DDBJ whole genome shotgun (WGS) entry which is preliminary data.</text>
</comment>
<dbReference type="AlphaFoldDB" id="A0A919MNK3"/>
<dbReference type="GO" id="GO:0005886">
    <property type="term" value="C:plasma membrane"/>
    <property type="evidence" value="ECO:0007669"/>
    <property type="project" value="UniProtKB-SubCell"/>
</dbReference>
<dbReference type="Proteomes" id="UP000647172">
    <property type="component" value="Unassembled WGS sequence"/>
</dbReference>
<proteinExistence type="predicted"/>
<dbReference type="PANTHER" id="PTHR43738">
    <property type="entry name" value="ABC TRANSPORTER, MEMBRANE PROTEIN"/>
    <property type="match status" value="1"/>
</dbReference>
<evidence type="ECO:0000256" key="6">
    <source>
        <dbReference type="ARBA" id="ARBA00023136"/>
    </source>
</evidence>
<evidence type="ECO:0000256" key="4">
    <source>
        <dbReference type="ARBA" id="ARBA00022692"/>
    </source>
</evidence>
<sequence length="374" mass="38615">MFLALRELRFARWRFTLMGSVVALIAVLVVLLSGLSSGLVNDGVSGLQRLPVTAFAFDDGTKLDAAFSRSVVDREQLDQWRRQPGVRDATLFGNLLVNARSSRDVPIDLAMFGVEPGSFLSPPVAEGAALGRPDGIVVSRTALDAGLRVGDTVVIDRIGARFTVIGATADQRTYGHVDVAYVPLAAWQRLHQGAGPGEALRGSASAEATAVAIQADGDLDLAAGDAAAGTTSFDRIEAYGASPGYTAETSTLQLIQAFLYAISALVVGAFFTVWTINRRAELAVLRAMGAARSYLLRDGLVQALVVLGASIGAGIVVGVGLGGLIRGSAVPFAIEAPAVLTAGVLLVVLGLAGAAVAIVRIAAVDPLTALGAQR</sequence>
<evidence type="ECO:0000313" key="10">
    <source>
        <dbReference type="Proteomes" id="UP000647172"/>
    </source>
</evidence>
<evidence type="ECO:0000256" key="7">
    <source>
        <dbReference type="SAM" id="Phobius"/>
    </source>
</evidence>
<dbReference type="EMBL" id="BOMQ01000026">
    <property type="protein sequence ID" value="GIE48543.1"/>
    <property type="molecule type" value="Genomic_DNA"/>
</dbReference>
<dbReference type="PANTHER" id="PTHR43738:SF1">
    <property type="entry name" value="HEMIN TRANSPORT SYSTEM PERMEASE PROTEIN HRTB-RELATED"/>
    <property type="match status" value="1"/>
</dbReference>
<evidence type="ECO:0000256" key="5">
    <source>
        <dbReference type="ARBA" id="ARBA00022989"/>
    </source>
</evidence>
<dbReference type="InterPro" id="IPR003838">
    <property type="entry name" value="ABC3_permease_C"/>
</dbReference>
<keyword evidence="5 7" id="KW-1133">Transmembrane helix</keyword>
<evidence type="ECO:0000256" key="1">
    <source>
        <dbReference type="ARBA" id="ARBA00004651"/>
    </source>
</evidence>
<name>A0A919MNK3_9ACTN</name>
<gene>
    <name evidence="9" type="ORF">Ani05nite_20770</name>
</gene>
<feature type="transmembrane region" description="Helical" evidence="7">
    <location>
        <begin position="337"/>
        <end position="359"/>
    </location>
</feature>
<protein>
    <submittedName>
        <fullName evidence="9">ABC transporter substrate-binding protein</fullName>
    </submittedName>
</protein>
<evidence type="ECO:0000256" key="2">
    <source>
        <dbReference type="ARBA" id="ARBA00022448"/>
    </source>
</evidence>
<feature type="domain" description="ABC3 transporter permease C-terminal" evidence="8">
    <location>
        <begin position="257"/>
        <end position="364"/>
    </location>
</feature>
<organism evidence="9 10">
    <name type="scientific">Actinoplanes nipponensis</name>
    <dbReference type="NCBI Taxonomy" id="135950"/>
    <lineage>
        <taxon>Bacteria</taxon>
        <taxon>Bacillati</taxon>
        <taxon>Actinomycetota</taxon>
        <taxon>Actinomycetes</taxon>
        <taxon>Micromonosporales</taxon>
        <taxon>Micromonosporaceae</taxon>
        <taxon>Actinoplanes</taxon>
    </lineage>
</organism>
<dbReference type="InterPro" id="IPR051125">
    <property type="entry name" value="ABC-4/HrtB_transporter"/>
</dbReference>
<keyword evidence="3" id="KW-1003">Cell membrane</keyword>
<evidence type="ECO:0000256" key="3">
    <source>
        <dbReference type="ARBA" id="ARBA00022475"/>
    </source>
</evidence>
<keyword evidence="10" id="KW-1185">Reference proteome</keyword>
<reference evidence="9" key="1">
    <citation type="submission" date="2021-01" db="EMBL/GenBank/DDBJ databases">
        <title>Whole genome shotgun sequence of Actinoplanes nipponensis NBRC 14063.</title>
        <authorList>
            <person name="Komaki H."/>
            <person name="Tamura T."/>
        </authorList>
    </citation>
    <scope>NUCLEOTIDE SEQUENCE</scope>
    <source>
        <strain evidence="9">NBRC 14063</strain>
    </source>
</reference>
<keyword evidence="4 7" id="KW-0812">Transmembrane</keyword>